<gene>
    <name evidence="4" type="ORF">METZ01_LOCUS22671</name>
</gene>
<proteinExistence type="predicted"/>
<feature type="domain" description="Proline dehydrogenase" evidence="3">
    <location>
        <begin position="78"/>
        <end position="375"/>
    </location>
</feature>
<reference evidence="4" key="1">
    <citation type="submission" date="2018-05" db="EMBL/GenBank/DDBJ databases">
        <authorList>
            <person name="Lanie J.A."/>
            <person name="Ng W.-L."/>
            <person name="Kazmierczak K.M."/>
            <person name="Andrzejewski T.M."/>
            <person name="Davidsen T.M."/>
            <person name="Wayne K.J."/>
            <person name="Tettelin H."/>
            <person name="Glass J.I."/>
            <person name="Rusch D."/>
            <person name="Podicherti R."/>
            <person name="Tsui H.-C.T."/>
            <person name="Winkler M.E."/>
        </authorList>
    </citation>
    <scope>NUCLEOTIDE SEQUENCE</scope>
</reference>
<name>A0A381PUU9_9ZZZZ</name>
<keyword evidence="1" id="KW-0560">Oxidoreductase</keyword>
<dbReference type="GO" id="GO:0004657">
    <property type="term" value="F:proline dehydrogenase activity"/>
    <property type="evidence" value="ECO:0007669"/>
    <property type="project" value="InterPro"/>
</dbReference>
<evidence type="ECO:0000256" key="2">
    <source>
        <dbReference type="SAM" id="Phobius"/>
    </source>
</evidence>
<dbReference type="Gene3D" id="3.20.20.220">
    <property type="match status" value="1"/>
</dbReference>
<evidence type="ECO:0000259" key="3">
    <source>
        <dbReference type="Pfam" id="PF01619"/>
    </source>
</evidence>
<evidence type="ECO:0000256" key="1">
    <source>
        <dbReference type="ARBA" id="ARBA00023002"/>
    </source>
</evidence>
<dbReference type="GO" id="GO:0010133">
    <property type="term" value="P:L-proline catabolic process to L-glutamate"/>
    <property type="evidence" value="ECO:0007669"/>
    <property type="project" value="TreeGrafter"/>
</dbReference>
<evidence type="ECO:0000313" key="4">
    <source>
        <dbReference type="EMBL" id="SUZ69817.1"/>
    </source>
</evidence>
<dbReference type="InterPro" id="IPR029041">
    <property type="entry name" value="FAD-linked_oxidoreductase-like"/>
</dbReference>
<keyword evidence="2" id="KW-0472">Membrane</keyword>
<dbReference type="InterPro" id="IPR015659">
    <property type="entry name" value="Proline_oxidase"/>
</dbReference>
<feature type="non-terminal residue" evidence="4">
    <location>
        <position position="1"/>
    </location>
</feature>
<dbReference type="GO" id="GO:0005739">
    <property type="term" value="C:mitochondrion"/>
    <property type="evidence" value="ECO:0007669"/>
    <property type="project" value="TreeGrafter"/>
</dbReference>
<dbReference type="InterPro" id="IPR002872">
    <property type="entry name" value="Proline_DH_dom"/>
</dbReference>
<organism evidence="4">
    <name type="scientific">marine metagenome</name>
    <dbReference type="NCBI Taxonomy" id="408172"/>
    <lineage>
        <taxon>unclassified sequences</taxon>
        <taxon>metagenomes</taxon>
        <taxon>ecological metagenomes</taxon>
    </lineage>
</organism>
<accession>A0A381PUU9</accession>
<dbReference type="GO" id="GO:0071949">
    <property type="term" value="F:FAD binding"/>
    <property type="evidence" value="ECO:0007669"/>
    <property type="project" value="TreeGrafter"/>
</dbReference>
<dbReference type="PANTHER" id="PTHR13914">
    <property type="entry name" value="PROLINE OXIDASE"/>
    <property type="match status" value="1"/>
</dbReference>
<dbReference type="Pfam" id="PF01619">
    <property type="entry name" value="Pro_dh"/>
    <property type="match status" value="1"/>
</dbReference>
<protein>
    <recommendedName>
        <fullName evidence="3">Proline dehydrogenase domain-containing protein</fullName>
    </recommendedName>
</protein>
<dbReference type="PANTHER" id="PTHR13914:SF0">
    <property type="entry name" value="PROLINE DEHYDROGENASE 1, MITOCHONDRIAL"/>
    <property type="match status" value="1"/>
</dbReference>
<dbReference type="EMBL" id="UINC01001072">
    <property type="protein sequence ID" value="SUZ69817.1"/>
    <property type="molecule type" value="Genomic_DNA"/>
</dbReference>
<keyword evidence="2" id="KW-1133">Transmembrane helix</keyword>
<sequence length="391" mass="45527">VSKINKNLFNNTELAFSNKSDVELNKAYFLFSILDYSFLTKLGNFFLMLVLKMHLPLKKVIKKTIFNHFCGGETLDECKKTFQTLSKYNIFAMPEYSVEGESTIKGFENYKNDSIEIINYLGKLKLPFIAIKFSGLASLETLEKVSNGEMTYSNLEYKNFYNRVNELCECAMNNNVKILIDAEESWIQKAIDDTAFNLMKKYNIKTVNIFLTYQCYKIHTLKNIEENYKISLSNNYKLGVKLVRGAYMEKERSRAKEFNYSSPIHVFKKETDNEFDNSVEYCINKIDHISLWIGSHNEISCIKLMELLNSKKLSKNDERVWFSQLYGMSDNISFTLASLGYNVIKLIPFGPLEKTIPYLIRRANENSSVKGQSNRQYTLIKNEINRRKDLN</sequence>
<feature type="transmembrane region" description="Helical" evidence="2">
    <location>
        <begin position="27"/>
        <end position="51"/>
    </location>
</feature>
<keyword evidence="2" id="KW-0812">Transmembrane</keyword>
<dbReference type="SUPFAM" id="SSF51730">
    <property type="entry name" value="FAD-linked oxidoreductase"/>
    <property type="match status" value="1"/>
</dbReference>
<dbReference type="AlphaFoldDB" id="A0A381PUU9"/>